<protein>
    <recommendedName>
        <fullName evidence="3">Cds6 C-terminal domain-containing protein</fullName>
    </recommendedName>
</protein>
<dbReference type="SUPFAM" id="SSF48452">
    <property type="entry name" value="TPR-like"/>
    <property type="match status" value="1"/>
</dbReference>
<name>A0A918RTB7_9GAMM</name>
<feature type="chain" id="PRO_5037609538" description="Cds6 C-terminal domain-containing protein" evidence="2">
    <location>
        <begin position="25"/>
        <end position="370"/>
    </location>
</feature>
<dbReference type="RefSeq" id="WP_189400414.1">
    <property type="nucleotide sequence ID" value="NZ_BMXA01000003.1"/>
</dbReference>
<gene>
    <name evidence="4" type="ORF">GCM10008090_19710</name>
</gene>
<dbReference type="Pfam" id="PF24125">
    <property type="entry name" value="Cds6_C"/>
    <property type="match status" value="1"/>
</dbReference>
<proteinExistence type="predicted"/>
<dbReference type="SUPFAM" id="SSF54427">
    <property type="entry name" value="NTF2-like"/>
    <property type="match status" value="1"/>
</dbReference>
<reference evidence="4" key="1">
    <citation type="journal article" date="2014" name="Int. J. Syst. Evol. Microbiol.">
        <title>Complete genome sequence of Corynebacterium casei LMG S-19264T (=DSM 44701T), isolated from a smear-ripened cheese.</title>
        <authorList>
            <consortium name="US DOE Joint Genome Institute (JGI-PGF)"/>
            <person name="Walter F."/>
            <person name="Albersmeier A."/>
            <person name="Kalinowski J."/>
            <person name="Ruckert C."/>
        </authorList>
    </citation>
    <scope>NUCLEOTIDE SEQUENCE</scope>
    <source>
        <strain evidence="4">KCTC 12711</strain>
    </source>
</reference>
<dbReference type="Pfam" id="PF14559">
    <property type="entry name" value="TPR_19"/>
    <property type="match status" value="1"/>
</dbReference>
<feature type="coiled-coil region" evidence="1">
    <location>
        <begin position="172"/>
        <end position="210"/>
    </location>
</feature>
<feature type="signal peptide" evidence="2">
    <location>
        <begin position="1"/>
        <end position="24"/>
    </location>
</feature>
<dbReference type="InterPro" id="IPR011990">
    <property type="entry name" value="TPR-like_helical_dom_sf"/>
</dbReference>
<evidence type="ECO:0000256" key="1">
    <source>
        <dbReference type="SAM" id="Coils"/>
    </source>
</evidence>
<dbReference type="Proteomes" id="UP000614811">
    <property type="component" value="Unassembled WGS sequence"/>
</dbReference>
<evidence type="ECO:0000313" key="5">
    <source>
        <dbReference type="Proteomes" id="UP000614811"/>
    </source>
</evidence>
<evidence type="ECO:0000313" key="4">
    <source>
        <dbReference type="EMBL" id="GHA10203.1"/>
    </source>
</evidence>
<dbReference type="Gene3D" id="1.25.40.10">
    <property type="entry name" value="Tetratricopeptide repeat domain"/>
    <property type="match status" value="1"/>
</dbReference>
<organism evidence="4 5">
    <name type="scientific">Arenicella chitinivorans</name>
    <dbReference type="NCBI Taxonomy" id="1329800"/>
    <lineage>
        <taxon>Bacteria</taxon>
        <taxon>Pseudomonadati</taxon>
        <taxon>Pseudomonadota</taxon>
        <taxon>Gammaproteobacteria</taxon>
        <taxon>Arenicellales</taxon>
        <taxon>Arenicellaceae</taxon>
        <taxon>Arenicella</taxon>
    </lineage>
</organism>
<dbReference type="EMBL" id="BMXA01000003">
    <property type="protein sequence ID" value="GHA10203.1"/>
    <property type="molecule type" value="Genomic_DNA"/>
</dbReference>
<evidence type="ECO:0000259" key="3">
    <source>
        <dbReference type="Pfam" id="PF24125"/>
    </source>
</evidence>
<dbReference type="Gene3D" id="3.10.450.50">
    <property type="match status" value="1"/>
</dbReference>
<keyword evidence="2" id="KW-0732">Signal</keyword>
<dbReference type="AlphaFoldDB" id="A0A918RTB7"/>
<dbReference type="InterPro" id="IPR032710">
    <property type="entry name" value="NTF2-like_dom_sf"/>
</dbReference>
<feature type="domain" description="Cds6 C-terminal" evidence="3">
    <location>
        <begin position="261"/>
        <end position="365"/>
    </location>
</feature>
<keyword evidence="5" id="KW-1185">Reference proteome</keyword>
<sequence>MKTFNFRIVVPAVTVALYVASAFANVAIAQSSPAVSLVDVAAQIDAGQWRAAERNLQAMLKADPSRLEYYVNLAALYARQGKLNQAKVSLQQGLQADQHAAMLWAGLQRINGALAANAYQRALDKNEPDLALKAVQLPVVRTLASETRSEIAIPESFAKPEMPSPEAHNAEVAALTAELAAQKRHYEQKLDQLQRQMSEQEAVIAEMRSKQSVPVLGQHQESPVSIPVMRQQTEASPVDPTSTLDTISIESGLSLDQAAIQHVQRWASAWAARDKAAYIAFYDTDYAPGEYVNRTRWLQQTDLYFANAKPIQLDLSDFEVIDQGGSVAVTFSQHYQSASFDETSRKRLVFVLSNSDWRTAKIIKEQTVSG</sequence>
<dbReference type="InterPro" id="IPR056203">
    <property type="entry name" value="Cds6_C"/>
</dbReference>
<keyword evidence="1" id="KW-0175">Coiled coil</keyword>
<accession>A0A918RTB7</accession>
<reference evidence="4" key="2">
    <citation type="submission" date="2020-09" db="EMBL/GenBank/DDBJ databases">
        <authorList>
            <person name="Sun Q."/>
            <person name="Kim S."/>
        </authorList>
    </citation>
    <scope>NUCLEOTIDE SEQUENCE</scope>
    <source>
        <strain evidence="4">KCTC 12711</strain>
    </source>
</reference>
<evidence type="ECO:0000256" key="2">
    <source>
        <dbReference type="SAM" id="SignalP"/>
    </source>
</evidence>
<comment type="caution">
    <text evidence="4">The sequence shown here is derived from an EMBL/GenBank/DDBJ whole genome shotgun (WGS) entry which is preliminary data.</text>
</comment>